<dbReference type="PANTHER" id="PTHR32282">
    <property type="entry name" value="BINDING PROTEIN TRANSPEPTIDASE, PUTATIVE-RELATED"/>
    <property type="match status" value="1"/>
</dbReference>
<sequence length="768" mass="84282">MRKFILFFVLFMALCVVGAGVGLVGVYFWAASDLPGFKNLTEYRPPVVTTVTTHDGKVLGNLFAEKRFLASLSEMPPFLPKAFLAAEDSSFYQHEGVDPVAIFRAFVKNLQAGTSRQGGSTITQQIIKRLLLTPERSFKRKIKEAILAYRLERYLTKDEILTIYLNQIFFGSRAYGVESAARTFFGVHVKDLTLAQAAVLAGLPPAPSRYNPYKDPDAAKVRQKYVLGRMLELGWISQADHDKAVREPLVYKAMEEQSWGVGAYYLEEVRRWLVDHYGEDTVYTGGLKVVTGCDLFHQEQAEKALRGALVASSKRRGWRGPVESLPPNQWNDFLAQDVNMDQFKAGAWAKALVTEASPRGLTVRFGKSTGTIDAKFLGWTRNKGPRPGDVVFVSLAPEDPRNKGKAPSKTAPRAGEDLILQQEPDVQGGMVSMDPKSGAVLAVVGGFSFEKSQFNRATQALRQCGSTFKPIVYSAAIDEGMTPATRVMDSPFIYEDPVTHKIWKPENYEGGFQGEMSLRSALAKSRNLVTIRVAQQIGIQKVIQRAKDMGIESELGPYLPISLGAGAVHLINLCQAYTAFANGGESVKPRFVLSVTGPDGQELYKSEPERRQSMSPQTAFIMDAMLREVVRAGTAGKATVIGKPIAGKTGTTNDEQDAWFIGFTPYLLTGVYLGFDQVQSMGKGETGGTAALPAFIEYRMAVEPFYPTEEFPQPPGIAWASVDGVQMPFKEGQDRNAFAGIIGGDGNVNFSDPNAPLATGEDLLKQMY</sequence>
<evidence type="ECO:0000259" key="29">
    <source>
        <dbReference type="Pfam" id="PF17092"/>
    </source>
</evidence>
<dbReference type="GO" id="GO:0006508">
    <property type="term" value="P:proteolysis"/>
    <property type="evidence" value="ECO:0007669"/>
    <property type="project" value="UniProtKB-KW"/>
</dbReference>
<comment type="catalytic activity">
    <reaction evidence="23">
        <text>Preferential cleavage: (Ac)2-L-Lys-D-Ala-|-D-Ala. Also transpeptidation of peptidyl-alanyl moieties that are N-acyl substituents of D-alanine.</text>
        <dbReference type="EC" id="3.4.16.4"/>
    </reaction>
</comment>
<dbReference type="GO" id="GO:0008658">
    <property type="term" value="F:penicillin binding"/>
    <property type="evidence" value="ECO:0007669"/>
    <property type="project" value="InterPro"/>
</dbReference>
<evidence type="ECO:0000256" key="6">
    <source>
        <dbReference type="ARBA" id="ARBA00018638"/>
    </source>
</evidence>
<evidence type="ECO:0000259" key="28">
    <source>
        <dbReference type="Pfam" id="PF00912"/>
    </source>
</evidence>
<keyword evidence="20" id="KW-0046">Antibiotic resistance</keyword>
<dbReference type="EMBL" id="BLTE01000013">
    <property type="protein sequence ID" value="GFK94972.1"/>
    <property type="molecule type" value="Genomic_DNA"/>
</dbReference>
<evidence type="ECO:0000256" key="13">
    <source>
        <dbReference type="ARBA" id="ARBA00022692"/>
    </source>
</evidence>
<dbReference type="GO" id="GO:0009252">
    <property type="term" value="P:peptidoglycan biosynthetic process"/>
    <property type="evidence" value="ECO:0007669"/>
    <property type="project" value="UniProtKB-UniPathway"/>
</dbReference>
<evidence type="ECO:0000256" key="11">
    <source>
        <dbReference type="ARBA" id="ARBA00022676"/>
    </source>
</evidence>
<organism evidence="30 31">
    <name type="scientific">Fundidesulfovibrio magnetotacticus</name>
    <dbReference type="NCBI Taxonomy" id="2730080"/>
    <lineage>
        <taxon>Bacteria</taxon>
        <taxon>Pseudomonadati</taxon>
        <taxon>Thermodesulfobacteriota</taxon>
        <taxon>Desulfovibrionia</taxon>
        <taxon>Desulfovibrionales</taxon>
        <taxon>Desulfovibrionaceae</taxon>
        <taxon>Fundidesulfovibrio</taxon>
    </lineage>
</organism>
<keyword evidence="9" id="KW-0121">Carboxypeptidase</keyword>
<keyword evidence="17" id="KW-0573">Peptidoglycan synthesis</keyword>
<dbReference type="UniPathway" id="UPA00219"/>
<dbReference type="SUPFAM" id="SSF56601">
    <property type="entry name" value="beta-lactamase/transpeptidase-like"/>
    <property type="match status" value="1"/>
</dbReference>
<dbReference type="Proteomes" id="UP000494245">
    <property type="component" value="Unassembled WGS sequence"/>
</dbReference>
<keyword evidence="8" id="KW-0997">Cell inner membrane</keyword>
<dbReference type="GO" id="GO:0071555">
    <property type="term" value="P:cell wall organization"/>
    <property type="evidence" value="ECO:0007669"/>
    <property type="project" value="UniProtKB-KW"/>
</dbReference>
<proteinExistence type="inferred from homology"/>
<name>A0A6V8LR49_9BACT</name>
<evidence type="ECO:0000256" key="14">
    <source>
        <dbReference type="ARBA" id="ARBA00022801"/>
    </source>
</evidence>
<evidence type="ECO:0000313" key="30">
    <source>
        <dbReference type="EMBL" id="GFK94972.1"/>
    </source>
</evidence>
<evidence type="ECO:0000256" key="26">
    <source>
        <dbReference type="ARBA" id="ARBA00060592"/>
    </source>
</evidence>
<reference evidence="30 31" key="2">
    <citation type="submission" date="2020-05" db="EMBL/GenBank/DDBJ databases">
        <title>Draft genome sequence of Desulfovibrio sp. strainFSS-1.</title>
        <authorList>
            <person name="Shimoshige H."/>
            <person name="Kobayashi H."/>
            <person name="Maekawa T."/>
        </authorList>
    </citation>
    <scope>NUCLEOTIDE SEQUENCE [LARGE SCALE GENOMIC DNA]</scope>
    <source>
        <strain evidence="30 31">SIID29052-01</strain>
    </source>
</reference>
<evidence type="ECO:0000256" key="24">
    <source>
        <dbReference type="ARBA" id="ARBA00044770"/>
    </source>
</evidence>
<comment type="subcellular location">
    <subcellularLocation>
        <location evidence="1">Cell inner membrane</location>
        <topology evidence="1">Single-pass type II membrane protein</topology>
    </subcellularLocation>
</comment>
<keyword evidence="16" id="KW-0735">Signal-anchor</keyword>
<dbReference type="EC" id="3.4.16.4" evidence="5"/>
<dbReference type="GO" id="GO:0009002">
    <property type="term" value="F:serine-type D-Ala-D-Ala carboxypeptidase activity"/>
    <property type="evidence" value="ECO:0007669"/>
    <property type="project" value="UniProtKB-EC"/>
</dbReference>
<dbReference type="PANTHER" id="PTHR32282:SF27">
    <property type="entry name" value="PENICILLIN-BINDING PROTEIN 1A"/>
    <property type="match status" value="1"/>
</dbReference>
<dbReference type="Gene3D" id="3.40.710.10">
    <property type="entry name" value="DD-peptidase/beta-lactamase superfamily"/>
    <property type="match status" value="2"/>
</dbReference>
<keyword evidence="21" id="KW-0511">Multifunctional enzyme</keyword>
<dbReference type="Gene3D" id="1.10.3810.10">
    <property type="entry name" value="Biosynthetic peptidoglycan transglycosylase-like"/>
    <property type="match status" value="1"/>
</dbReference>
<evidence type="ECO:0000256" key="9">
    <source>
        <dbReference type="ARBA" id="ARBA00022645"/>
    </source>
</evidence>
<keyword evidence="31" id="KW-1185">Reference proteome</keyword>
<dbReference type="NCBIfam" id="TIGR02074">
    <property type="entry name" value="PBP_1a_fam"/>
    <property type="match status" value="1"/>
</dbReference>
<evidence type="ECO:0000256" key="25">
    <source>
        <dbReference type="ARBA" id="ARBA00049902"/>
    </source>
</evidence>
<evidence type="ECO:0000256" key="15">
    <source>
        <dbReference type="ARBA" id="ARBA00022960"/>
    </source>
</evidence>
<comment type="pathway">
    <text evidence="2">Cell wall biogenesis; peptidoglycan biosynthesis.</text>
</comment>
<dbReference type="InterPro" id="IPR001460">
    <property type="entry name" value="PCN-bd_Tpept"/>
</dbReference>
<dbReference type="InterPro" id="IPR023346">
    <property type="entry name" value="Lysozyme-like_dom_sf"/>
</dbReference>
<dbReference type="GO" id="GO:0008955">
    <property type="term" value="F:peptidoglycan glycosyltransferase activity"/>
    <property type="evidence" value="ECO:0007669"/>
    <property type="project" value="UniProtKB-EC"/>
</dbReference>
<keyword evidence="19" id="KW-0472">Membrane</keyword>
<evidence type="ECO:0000256" key="12">
    <source>
        <dbReference type="ARBA" id="ARBA00022679"/>
    </source>
</evidence>
<evidence type="ECO:0000256" key="1">
    <source>
        <dbReference type="ARBA" id="ARBA00004249"/>
    </source>
</evidence>
<evidence type="ECO:0000256" key="21">
    <source>
        <dbReference type="ARBA" id="ARBA00023268"/>
    </source>
</evidence>
<reference evidence="30 31" key="1">
    <citation type="submission" date="2020-04" db="EMBL/GenBank/DDBJ databases">
        <authorList>
            <consortium name="Desulfovibrio sp. FSS-1 genome sequencing consortium"/>
            <person name="Shimoshige H."/>
            <person name="Kobayashi H."/>
            <person name="Maekawa T."/>
        </authorList>
    </citation>
    <scope>NUCLEOTIDE SEQUENCE [LARGE SCALE GENOMIC DNA]</scope>
    <source>
        <strain evidence="30 31">SIID29052-01</strain>
    </source>
</reference>
<keyword evidence="15" id="KW-0133">Cell shape</keyword>
<dbReference type="GO" id="GO:0030288">
    <property type="term" value="C:outer membrane-bounded periplasmic space"/>
    <property type="evidence" value="ECO:0007669"/>
    <property type="project" value="TreeGrafter"/>
</dbReference>
<keyword evidence="10" id="KW-0645">Protease</keyword>
<evidence type="ECO:0000256" key="22">
    <source>
        <dbReference type="ARBA" id="ARBA00023316"/>
    </source>
</evidence>
<evidence type="ECO:0000256" key="5">
    <source>
        <dbReference type="ARBA" id="ARBA00012448"/>
    </source>
</evidence>
<comment type="similarity">
    <text evidence="3">In the C-terminal section; belongs to the transpeptidase family.</text>
</comment>
<evidence type="ECO:0000256" key="7">
    <source>
        <dbReference type="ARBA" id="ARBA00022475"/>
    </source>
</evidence>
<keyword evidence="22" id="KW-0961">Cell wall biogenesis/degradation</keyword>
<evidence type="ECO:0000256" key="19">
    <source>
        <dbReference type="ARBA" id="ARBA00023136"/>
    </source>
</evidence>
<evidence type="ECO:0000256" key="20">
    <source>
        <dbReference type="ARBA" id="ARBA00023251"/>
    </source>
</evidence>
<dbReference type="InterPro" id="IPR050396">
    <property type="entry name" value="Glycosyltr_51/Transpeptidase"/>
</dbReference>
<accession>A0A6V8LR49</accession>
<evidence type="ECO:0000256" key="2">
    <source>
        <dbReference type="ARBA" id="ARBA00004752"/>
    </source>
</evidence>
<evidence type="ECO:0000259" key="27">
    <source>
        <dbReference type="Pfam" id="PF00905"/>
    </source>
</evidence>
<keyword evidence="18" id="KW-1133">Transmembrane helix</keyword>
<comment type="similarity">
    <text evidence="4">In the N-terminal section; belongs to the glycosyltransferase 51 family.</text>
</comment>
<dbReference type="GO" id="GO:0008360">
    <property type="term" value="P:regulation of cell shape"/>
    <property type="evidence" value="ECO:0007669"/>
    <property type="project" value="UniProtKB-KW"/>
</dbReference>
<keyword evidence="7" id="KW-1003">Cell membrane</keyword>
<feature type="domain" description="Penicillin-binding protein OB-like" evidence="29">
    <location>
        <begin position="318"/>
        <end position="426"/>
    </location>
</feature>
<dbReference type="RefSeq" id="WP_173085566.1">
    <property type="nucleotide sequence ID" value="NZ_BLTE01000013.1"/>
</dbReference>
<dbReference type="InterPro" id="IPR036950">
    <property type="entry name" value="PBP_transglycosylase"/>
</dbReference>
<dbReference type="GO" id="GO:0046677">
    <property type="term" value="P:response to antibiotic"/>
    <property type="evidence" value="ECO:0007669"/>
    <property type="project" value="UniProtKB-KW"/>
</dbReference>
<evidence type="ECO:0000256" key="16">
    <source>
        <dbReference type="ARBA" id="ARBA00022968"/>
    </source>
</evidence>
<keyword evidence="14" id="KW-0378">Hydrolase</keyword>
<dbReference type="Pfam" id="PF17092">
    <property type="entry name" value="PCB_OB"/>
    <property type="match status" value="1"/>
</dbReference>
<dbReference type="InterPro" id="IPR001264">
    <property type="entry name" value="Glyco_trans_51"/>
</dbReference>
<dbReference type="EC" id="2.4.99.28" evidence="24"/>
<protein>
    <recommendedName>
        <fullName evidence="6">Penicillin-binding protein 1A</fullName>
        <ecNumber evidence="24">2.4.99.28</ecNumber>
        <ecNumber evidence="5">3.4.16.4</ecNumber>
    </recommendedName>
</protein>
<evidence type="ECO:0000256" key="4">
    <source>
        <dbReference type="ARBA" id="ARBA00007739"/>
    </source>
</evidence>
<comment type="caution">
    <text evidence="30">The sequence shown here is derived from an EMBL/GenBank/DDBJ whole genome shotgun (WGS) entry which is preliminary data.</text>
</comment>
<evidence type="ECO:0000256" key="23">
    <source>
        <dbReference type="ARBA" id="ARBA00034000"/>
    </source>
</evidence>
<dbReference type="Pfam" id="PF00905">
    <property type="entry name" value="Transpeptidase"/>
    <property type="match status" value="1"/>
</dbReference>
<keyword evidence="13" id="KW-0812">Transmembrane</keyword>
<dbReference type="SUPFAM" id="SSF53955">
    <property type="entry name" value="Lysozyme-like"/>
    <property type="match status" value="1"/>
</dbReference>
<evidence type="ECO:0000256" key="17">
    <source>
        <dbReference type="ARBA" id="ARBA00022984"/>
    </source>
</evidence>
<evidence type="ECO:0000256" key="3">
    <source>
        <dbReference type="ARBA" id="ARBA00007090"/>
    </source>
</evidence>
<evidence type="ECO:0000313" key="31">
    <source>
        <dbReference type="Proteomes" id="UP000494245"/>
    </source>
</evidence>
<dbReference type="AlphaFoldDB" id="A0A6V8LR49"/>
<dbReference type="Pfam" id="PF00912">
    <property type="entry name" value="Transgly"/>
    <property type="match status" value="1"/>
</dbReference>
<feature type="domain" description="Penicillin-binding protein transpeptidase" evidence="27">
    <location>
        <begin position="428"/>
        <end position="671"/>
    </location>
</feature>
<feature type="domain" description="Glycosyl transferase family 51" evidence="28">
    <location>
        <begin position="56"/>
        <end position="230"/>
    </location>
</feature>
<comment type="pathway">
    <text evidence="26">Glycan biosynthesis.</text>
</comment>
<keyword evidence="12" id="KW-0808">Transferase</keyword>
<comment type="catalytic activity">
    <reaction evidence="25">
        <text>[GlcNAc-(1-&gt;4)-Mur2Ac(oyl-L-Ala-gamma-D-Glu-L-Lys-D-Ala-D-Ala)](n)-di-trans,octa-cis-undecaprenyl diphosphate + beta-D-GlcNAc-(1-&gt;4)-Mur2Ac(oyl-L-Ala-gamma-D-Glu-L-Lys-D-Ala-D-Ala)-di-trans,octa-cis-undecaprenyl diphosphate = [GlcNAc-(1-&gt;4)-Mur2Ac(oyl-L-Ala-gamma-D-Glu-L-Lys-D-Ala-D-Ala)](n+1)-di-trans,octa-cis-undecaprenyl diphosphate + di-trans,octa-cis-undecaprenyl diphosphate + H(+)</text>
        <dbReference type="Rhea" id="RHEA:23708"/>
        <dbReference type="Rhea" id="RHEA-COMP:9602"/>
        <dbReference type="Rhea" id="RHEA-COMP:9603"/>
        <dbReference type="ChEBI" id="CHEBI:15378"/>
        <dbReference type="ChEBI" id="CHEBI:58405"/>
        <dbReference type="ChEBI" id="CHEBI:60033"/>
        <dbReference type="ChEBI" id="CHEBI:78435"/>
        <dbReference type="EC" id="2.4.99.28"/>
    </reaction>
</comment>
<evidence type="ECO:0000256" key="8">
    <source>
        <dbReference type="ARBA" id="ARBA00022519"/>
    </source>
</evidence>
<keyword evidence="11" id="KW-0328">Glycosyltransferase</keyword>
<evidence type="ECO:0000256" key="18">
    <source>
        <dbReference type="ARBA" id="ARBA00022989"/>
    </source>
</evidence>
<dbReference type="InterPro" id="IPR031376">
    <property type="entry name" value="PCB_OB"/>
</dbReference>
<dbReference type="GO" id="GO:0005886">
    <property type="term" value="C:plasma membrane"/>
    <property type="evidence" value="ECO:0007669"/>
    <property type="project" value="UniProtKB-SubCell"/>
</dbReference>
<dbReference type="InterPro" id="IPR012338">
    <property type="entry name" value="Beta-lactam/transpept-like"/>
</dbReference>
<dbReference type="FunFam" id="1.10.3810.10:FF:000003">
    <property type="entry name" value="Penicillin-binding protein 1a"/>
    <property type="match status" value="1"/>
</dbReference>
<evidence type="ECO:0000256" key="10">
    <source>
        <dbReference type="ARBA" id="ARBA00022670"/>
    </source>
</evidence>
<gene>
    <name evidence="30" type="primary">mrcA</name>
    <name evidence="30" type="ORF">NNJEOMEG_02820</name>
</gene>